<dbReference type="Proteomes" id="UP000199064">
    <property type="component" value="Unassembled WGS sequence"/>
</dbReference>
<name>A0A1H4KRG0_9HYPH</name>
<dbReference type="InterPro" id="IPR020598">
    <property type="entry name" value="rRNA_Ade_methylase_Trfase_N"/>
</dbReference>
<sequence>MTEDAGKMNKGLDVRKAIADRFGEELRFFRGWIEQPKAVGSIIPTSGVTARRMASVINTGSGLPVLEVGPGTGVITKAILAHGVKPDNLYAVEYSPDFVKHLRETYPGVNVIQGDAFNLDQTLTQALGDTAPQVFDSVISGVPLLNFPVEARIAYLDSLLDRIPDGRPVIQLTYGPKSPIPPGQGDYTVEHFDFVLRNIPPTQLWVYRRGKH</sequence>
<dbReference type="Gene3D" id="3.40.50.150">
    <property type="entry name" value="Vaccinia Virus protein VP39"/>
    <property type="match status" value="1"/>
</dbReference>
<dbReference type="SUPFAM" id="SSF53335">
    <property type="entry name" value="S-adenosyl-L-methionine-dependent methyltransferases"/>
    <property type="match status" value="1"/>
</dbReference>
<evidence type="ECO:0000256" key="3">
    <source>
        <dbReference type="ARBA" id="ARBA00022691"/>
    </source>
</evidence>
<protein>
    <submittedName>
        <fullName evidence="6">Phosphatidylethanolamine N-methyltransferase /phosphatidyl-N-methylethanolamine N-methyltransferase</fullName>
    </submittedName>
</protein>
<dbReference type="GO" id="GO:0000179">
    <property type="term" value="F:rRNA (adenine-N6,N6-)-dimethyltransferase activity"/>
    <property type="evidence" value="ECO:0007669"/>
    <property type="project" value="InterPro"/>
</dbReference>
<dbReference type="EMBL" id="FNSL01000001">
    <property type="protein sequence ID" value="SEB60983.1"/>
    <property type="molecule type" value="Genomic_DNA"/>
</dbReference>
<keyword evidence="7" id="KW-1185">Reference proteome</keyword>
<evidence type="ECO:0000259" key="5">
    <source>
        <dbReference type="SMART" id="SM00650"/>
    </source>
</evidence>
<accession>A0A1H4KRG0</accession>
<keyword evidence="1 6" id="KW-0489">Methyltransferase</keyword>
<dbReference type="InterPro" id="IPR029063">
    <property type="entry name" value="SAM-dependent_MTases_sf"/>
</dbReference>
<dbReference type="NCBIfam" id="NF045881">
    <property type="entry name" value="PLipidMtase_Agro"/>
    <property type="match status" value="1"/>
</dbReference>
<evidence type="ECO:0000256" key="2">
    <source>
        <dbReference type="ARBA" id="ARBA00022679"/>
    </source>
</evidence>
<dbReference type="InterPro" id="IPR041698">
    <property type="entry name" value="Methyltransf_25"/>
</dbReference>
<evidence type="ECO:0000256" key="1">
    <source>
        <dbReference type="ARBA" id="ARBA00022603"/>
    </source>
</evidence>
<gene>
    <name evidence="6" type="ORF">SAMN05216452_2422</name>
</gene>
<proteinExistence type="predicted"/>
<reference evidence="7" key="1">
    <citation type="submission" date="2016-10" db="EMBL/GenBank/DDBJ databases">
        <authorList>
            <person name="Varghese N."/>
            <person name="Submissions S."/>
        </authorList>
    </citation>
    <scope>NUCLEOTIDE SEQUENCE [LARGE SCALE GENOMIC DNA]</scope>
    <source>
        <strain evidence="7">ES.061</strain>
    </source>
</reference>
<organism evidence="6 7">
    <name type="scientific">Nitratireductor aquibiodomus</name>
    <dbReference type="NCBI Taxonomy" id="204799"/>
    <lineage>
        <taxon>Bacteria</taxon>
        <taxon>Pseudomonadati</taxon>
        <taxon>Pseudomonadota</taxon>
        <taxon>Alphaproteobacteria</taxon>
        <taxon>Hyphomicrobiales</taxon>
        <taxon>Phyllobacteriaceae</taxon>
        <taxon>Nitratireductor</taxon>
    </lineage>
</organism>
<keyword evidence="4" id="KW-0694">RNA-binding</keyword>
<dbReference type="PANTHER" id="PTHR11727">
    <property type="entry name" value="DIMETHYLADENOSINE TRANSFERASE"/>
    <property type="match status" value="1"/>
</dbReference>
<feature type="domain" description="Ribosomal RNA adenine methylase transferase N-terminal" evidence="5">
    <location>
        <begin position="49"/>
        <end position="181"/>
    </location>
</feature>
<dbReference type="PANTHER" id="PTHR11727:SF14">
    <property type="entry name" value="BLL8166 PROTEIN"/>
    <property type="match status" value="1"/>
</dbReference>
<evidence type="ECO:0000313" key="6">
    <source>
        <dbReference type="EMBL" id="SEB60983.1"/>
    </source>
</evidence>
<dbReference type="SMART" id="SM00650">
    <property type="entry name" value="rADc"/>
    <property type="match status" value="1"/>
</dbReference>
<dbReference type="GO" id="GO:0003723">
    <property type="term" value="F:RNA binding"/>
    <property type="evidence" value="ECO:0007669"/>
    <property type="project" value="UniProtKB-KW"/>
</dbReference>
<evidence type="ECO:0000256" key="4">
    <source>
        <dbReference type="ARBA" id="ARBA00022884"/>
    </source>
</evidence>
<keyword evidence="2 6" id="KW-0808">Transferase</keyword>
<dbReference type="InterPro" id="IPR001737">
    <property type="entry name" value="KsgA/Erm"/>
</dbReference>
<dbReference type="Pfam" id="PF13649">
    <property type="entry name" value="Methyltransf_25"/>
    <property type="match status" value="1"/>
</dbReference>
<keyword evidence="3" id="KW-0949">S-adenosyl-L-methionine</keyword>
<dbReference type="CDD" id="cd02440">
    <property type="entry name" value="AdoMet_MTases"/>
    <property type="match status" value="1"/>
</dbReference>
<evidence type="ECO:0000313" key="7">
    <source>
        <dbReference type="Proteomes" id="UP000199064"/>
    </source>
</evidence>
<dbReference type="AlphaFoldDB" id="A0A1H4KRG0"/>